<keyword evidence="2" id="KW-0732">Signal</keyword>
<proteinExistence type="predicted"/>
<sequence>MKIKAMLVGIGAALALTAGLGGLAGTAAADQKPSVTSAPAPAKERPTSAPVPAEDRPTAAPVPADERPSVRKAGPQEPVVVRPSYTG</sequence>
<comment type="caution">
    <text evidence="3">The sequence shown here is derived from an EMBL/GenBank/DDBJ whole genome shotgun (WGS) entry which is preliminary data.</text>
</comment>
<evidence type="ECO:0000256" key="2">
    <source>
        <dbReference type="SAM" id="SignalP"/>
    </source>
</evidence>
<feature type="chain" id="PRO_5045927142" evidence="2">
    <location>
        <begin position="30"/>
        <end position="87"/>
    </location>
</feature>
<protein>
    <submittedName>
        <fullName evidence="3">Uncharacterized protein</fullName>
    </submittedName>
</protein>
<evidence type="ECO:0000313" key="4">
    <source>
        <dbReference type="Proteomes" id="UP001595698"/>
    </source>
</evidence>
<feature type="region of interest" description="Disordered" evidence="1">
    <location>
        <begin position="24"/>
        <end position="87"/>
    </location>
</feature>
<evidence type="ECO:0000313" key="3">
    <source>
        <dbReference type="EMBL" id="MFC3979229.1"/>
    </source>
</evidence>
<name>A0ABV8ES90_9ACTN</name>
<organism evidence="3 4">
    <name type="scientific">Streptosporangium jomthongense</name>
    <dbReference type="NCBI Taxonomy" id="1193683"/>
    <lineage>
        <taxon>Bacteria</taxon>
        <taxon>Bacillati</taxon>
        <taxon>Actinomycetota</taxon>
        <taxon>Actinomycetes</taxon>
        <taxon>Streptosporangiales</taxon>
        <taxon>Streptosporangiaceae</taxon>
        <taxon>Streptosporangium</taxon>
    </lineage>
</organism>
<feature type="signal peptide" evidence="2">
    <location>
        <begin position="1"/>
        <end position="29"/>
    </location>
</feature>
<accession>A0ABV8ES90</accession>
<reference evidence="4" key="1">
    <citation type="journal article" date="2019" name="Int. J. Syst. Evol. Microbiol.">
        <title>The Global Catalogue of Microorganisms (GCM) 10K type strain sequencing project: providing services to taxonomists for standard genome sequencing and annotation.</title>
        <authorList>
            <consortium name="The Broad Institute Genomics Platform"/>
            <consortium name="The Broad Institute Genome Sequencing Center for Infectious Disease"/>
            <person name="Wu L."/>
            <person name="Ma J."/>
        </authorList>
    </citation>
    <scope>NUCLEOTIDE SEQUENCE [LARGE SCALE GENOMIC DNA]</scope>
    <source>
        <strain evidence="4">TBRC 7912</strain>
    </source>
</reference>
<dbReference type="Proteomes" id="UP001595698">
    <property type="component" value="Unassembled WGS sequence"/>
</dbReference>
<dbReference type="EMBL" id="JBHSBC010000002">
    <property type="protein sequence ID" value="MFC3979229.1"/>
    <property type="molecule type" value="Genomic_DNA"/>
</dbReference>
<gene>
    <name evidence="3" type="ORF">ACFOYY_03795</name>
</gene>
<evidence type="ECO:0000256" key="1">
    <source>
        <dbReference type="SAM" id="MobiDB-lite"/>
    </source>
</evidence>
<keyword evidence="4" id="KW-1185">Reference proteome</keyword>
<dbReference type="RefSeq" id="WP_362776106.1">
    <property type="nucleotide sequence ID" value="NZ_JBHSBC010000002.1"/>
</dbReference>